<protein>
    <recommendedName>
        <fullName evidence="1">F-box domain-containing protein</fullName>
    </recommendedName>
</protein>
<dbReference type="SUPFAM" id="SSF81383">
    <property type="entry name" value="F-box domain"/>
    <property type="match status" value="1"/>
</dbReference>
<dbReference type="InterPro" id="IPR001810">
    <property type="entry name" value="F-box_dom"/>
</dbReference>
<reference evidence="2" key="2">
    <citation type="submission" date="2023-05" db="EMBL/GenBank/DDBJ databases">
        <authorList>
            <consortium name="Lawrence Berkeley National Laboratory"/>
            <person name="Steindorff A."/>
            <person name="Hensen N."/>
            <person name="Bonometti L."/>
            <person name="Westerberg I."/>
            <person name="Brannstrom I.O."/>
            <person name="Guillou S."/>
            <person name="Cros-Aarteil S."/>
            <person name="Calhoun S."/>
            <person name="Haridas S."/>
            <person name="Kuo A."/>
            <person name="Mondo S."/>
            <person name="Pangilinan J."/>
            <person name="Riley R."/>
            <person name="Labutti K."/>
            <person name="Andreopoulos B."/>
            <person name="Lipzen A."/>
            <person name="Chen C."/>
            <person name="Yanf M."/>
            <person name="Daum C."/>
            <person name="Ng V."/>
            <person name="Clum A."/>
            <person name="Ohm R."/>
            <person name="Martin F."/>
            <person name="Silar P."/>
            <person name="Natvig D."/>
            <person name="Lalanne C."/>
            <person name="Gautier V."/>
            <person name="Ament-Velasquez S.L."/>
            <person name="Kruys A."/>
            <person name="Hutchinson M.I."/>
            <person name="Powell A.J."/>
            <person name="Barry K."/>
            <person name="Miller A.N."/>
            <person name="Grigoriev I.V."/>
            <person name="Debuchy R."/>
            <person name="Gladieux P."/>
            <person name="Thoren M.H."/>
            <person name="Johannesson H."/>
        </authorList>
    </citation>
    <scope>NUCLEOTIDE SEQUENCE</scope>
    <source>
        <strain evidence="2">PSN293</strain>
    </source>
</reference>
<evidence type="ECO:0000259" key="1">
    <source>
        <dbReference type="PROSITE" id="PS50181"/>
    </source>
</evidence>
<reference evidence="2" key="1">
    <citation type="journal article" date="2023" name="Mol. Phylogenet. Evol.">
        <title>Genome-scale phylogeny and comparative genomics of the fungal order Sordariales.</title>
        <authorList>
            <person name="Hensen N."/>
            <person name="Bonometti L."/>
            <person name="Westerberg I."/>
            <person name="Brannstrom I.O."/>
            <person name="Guillou S."/>
            <person name="Cros-Aarteil S."/>
            <person name="Calhoun S."/>
            <person name="Haridas S."/>
            <person name="Kuo A."/>
            <person name="Mondo S."/>
            <person name="Pangilinan J."/>
            <person name="Riley R."/>
            <person name="LaButti K."/>
            <person name="Andreopoulos B."/>
            <person name="Lipzen A."/>
            <person name="Chen C."/>
            <person name="Yan M."/>
            <person name="Daum C."/>
            <person name="Ng V."/>
            <person name="Clum A."/>
            <person name="Steindorff A."/>
            <person name="Ohm R.A."/>
            <person name="Martin F."/>
            <person name="Silar P."/>
            <person name="Natvig D.O."/>
            <person name="Lalanne C."/>
            <person name="Gautier V."/>
            <person name="Ament-Velasquez S.L."/>
            <person name="Kruys A."/>
            <person name="Hutchinson M.I."/>
            <person name="Powell A.J."/>
            <person name="Barry K."/>
            <person name="Miller A.N."/>
            <person name="Grigoriev I.V."/>
            <person name="Debuchy R."/>
            <person name="Gladieux P."/>
            <person name="Hiltunen Thoren M."/>
            <person name="Johannesson H."/>
        </authorList>
    </citation>
    <scope>NUCLEOTIDE SEQUENCE</scope>
    <source>
        <strain evidence="2">PSN293</strain>
    </source>
</reference>
<dbReference type="EMBL" id="MU858090">
    <property type="protein sequence ID" value="KAK4214659.1"/>
    <property type="molecule type" value="Genomic_DNA"/>
</dbReference>
<name>A0AAN7B8U3_9PEZI</name>
<proteinExistence type="predicted"/>
<dbReference type="Gene3D" id="1.20.1280.50">
    <property type="match status" value="1"/>
</dbReference>
<comment type="caution">
    <text evidence="2">The sequence shown here is derived from an EMBL/GenBank/DDBJ whole genome shotgun (WGS) entry which is preliminary data.</text>
</comment>
<organism evidence="2 3">
    <name type="scientific">Rhypophila decipiens</name>
    <dbReference type="NCBI Taxonomy" id="261697"/>
    <lineage>
        <taxon>Eukaryota</taxon>
        <taxon>Fungi</taxon>
        <taxon>Dikarya</taxon>
        <taxon>Ascomycota</taxon>
        <taxon>Pezizomycotina</taxon>
        <taxon>Sordariomycetes</taxon>
        <taxon>Sordariomycetidae</taxon>
        <taxon>Sordariales</taxon>
        <taxon>Naviculisporaceae</taxon>
        <taxon>Rhypophila</taxon>
    </lineage>
</organism>
<sequence length="238" mass="27851">MRVRRKVKNWWMRASRLIKYEPLGTTLEFLPLRTNQLGLKIPRSALLTIRRKADKSYDRSSMGTLGLLPNELLLMILEYLDYQSLVRLRRTCFLGRELVESLPQFIFMCKAGPESISILRLNGMISRFPATTLCRSFLPGWCDFCLEFEEYPQVLIKTCQRICCDCLGSRSCLYPCDRNVHFLAPVRWGRDDKLGSYGWEIESYMTCPEPAWREDLPAWRENVQLNSRIPVEIGVLRQ</sequence>
<evidence type="ECO:0000313" key="2">
    <source>
        <dbReference type="EMBL" id="KAK4214659.1"/>
    </source>
</evidence>
<accession>A0AAN7B8U3</accession>
<keyword evidence="3" id="KW-1185">Reference proteome</keyword>
<dbReference type="PROSITE" id="PS50181">
    <property type="entry name" value="FBOX"/>
    <property type="match status" value="1"/>
</dbReference>
<dbReference type="Pfam" id="PF12937">
    <property type="entry name" value="F-box-like"/>
    <property type="match status" value="1"/>
</dbReference>
<gene>
    <name evidence="2" type="ORF">QBC37DRAFT_145874</name>
</gene>
<dbReference type="InterPro" id="IPR036047">
    <property type="entry name" value="F-box-like_dom_sf"/>
</dbReference>
<dbReference type="SMART" id="SM00256">
    <property type="entry name" value="FBOX"/>
    <property type="match status" value="1"/>
</dbReference>
<dbReference type="AlphaFoldDB" id="A0AAN7B8U3"/>
<dbReference type="Proteomes" id="UP001301769">
    <property type="component" value="Unassembled WGS sequence"/>
</dbReference>
<evidence type="ECO:0000313" key="3">
    <source>
        <dbReference type="Proteomes" id="UP001301769"/>
    </source>
</evidence>
<feature type="domain" description="F-box" evidence="1">
    <location>
        <begin position="62"/>
        <end position="108"/>
    </location>
</feature>